<keyword evidence="2" id="KW-1185">Reference proteome</keyword>
<organism evidence="2 5">
    <name type="scientific">Branchiostoma belcheri</name>
    <name type="common">Amphioxus</name>
    <dbReference type="NCBI Taxonomy" id="7741"/>
    <lineage>
        <taxon>Eukaryota</taxon>
        <taxon>Metazoa</taxon>
        <taxon>Chordata</taxon>
        <taxon>Cephalochordata</taxon>
        <taxon>Leptocardii</taxon>
        <taxon>Amphioxiformes</taxon>
        <taxon>Branchiostomatidae</taxon>
        <taxon>Branchiostoma</taxon>
    </lineage>
</organism>
<evidence type="ECO:0000313" key="2">
    <source>
        <dbReference type="Proteomes" id="UP000515135"/>
    </source>
</evidence>
<dbReference type="KEGG" id="bbel:109463461"/>
<feature type="domain" description="BTB" evidence="1">
    <location>
        <begin position="76"/>
        <end position="147"/>
    </location>
</feature>
<dbReference type="Gene3D" id="3.30.710.10">
    <property type="entry name" value="Potassium Channel Kv1.1, Chain A"/>
    <property type="match status" value="1"/>
</dbReference>
<dbReference type="PROSITE" id="PS50097">
    <property type="entry name" value="BTB"/>
    <property type="match status" value="1"/>
</dbReference>
<name>A0A6P4XUU3_BRABE</name>
<dbReference type="GO" id="GO:0000981">
    <property type="term" value="F:DNA-binding transcription factor activity, RNA polymerase II-specific"/>
    <property type="evidence" value="ECO:0007669"/>
    <property type="project" value="TreeGrafter"/>
</dbReference>
<dbReference type="PANTHER" id="PTHR46105:SF28">
    <property type="entry name" value="ZINC FINGER PROTEIN 37-LIKE"/>
    <property type="match status" value="1"/>
</dbReference>
<reference evidence="3 4" key="1">
    <citation type="submission" date="2025-04" db="UniProtKB">
        <authorList>
            <consortium name="RefSeq"/>
        </authorList>
    </citation>
    <scope>IDENTIFICATION</scope>
    <source>
        <tissue evidence="3 4">Gonad</tissue>
    </source>
</reference>
<dbReference type="InterPro" id="IPR011333">
    <property type="entry name" value="SKP1/BTB/POZ_sf"/>
</dbReference>
<evidence type="ECO:0000313" key="4">
    <source>
        <dbReference type="RefSeq" id="XP_019615846.1"/>
    </source>
</evidence>
<evidence type="ECO:0000313" key="3">
    <source>
        <dbReference type="RefSeq" id="XP_019615845.1"/>
    </source>
</evidence>
<dbReference type="Pfam" id="PF00651">
    <property type="entry name" value="BTB"/>
    <property type="match status" value="1"/>
</dbReference>
<proteinExistence type="predicted"/>
<dbReference type="Proteomes" id="UP000515135">
    <property type="component" value="Unplaced"/>
</dbReference>
<dbReference type="AlphaFoldDB" id="A0A6P4XUU3"/>
<dbReference type="SUPFAM" id="SSF54695">
    <property type="entry name" value="POZ domain"/>
    <property type="match status" value="1"/>
</dbReference>
<dbReference type="InterPro" id="IPR000210">
    <property type="entry name" value="BTB/POZ_dom"/>
</dbReference>
<accession>A0A6P4XUU3</accession>
<dbReference type="OrthoDB" id="6482909at2759"/>
<dbReference type="SMART" id="SM00225">
    <property type="entry name" value="BTB"/>
    <property type="match status" value="1"/>
</dbReference>
<sequence length="179" mass="20624">MASGEDGMDDSVSLTKNSAGEVLLEDKKHWKILSEYLKEKDENLLVSLREEAPSEDKSGCHQLEVLNEWRKTGKLCDFALLVGDREFPCHVAVLSASSNHFGYLCRYYKEDATPEEKRYGPMDDEFSADIIIQLLDFSYTGRVQMTYETVDDLSMACFRFQFNRLLEIAPDSFHEIWKT</sequence>
<evidence type="ECO:0000313" key="5">
    <source>
        <dbReference type="RefSeq" id="XP_019615848.1"/>
    </source>
</evidence>
<dbReference type="GO" id="GO:0000978">
    <property type="term" value="F:RNA polymerase II cis-regulatory region sequence-specific DNA binding"/>
    <property type="evidence" value="ECO:0007669"/>
    <property type="project" value="TreeGrafter"/>
</dbReference>
<gene>
    <name evidence="3 4 5" type="primary">LOC109463461</name>
</gene>
<dbReference type="RefSeq" id="XP_019615845.1">
    <property type="nucleotide sequence ID" value="XM_019760286.1"/>
</dbReference>
<dbReference type="RefSeq" id="XP_019615848.1">
    <property type="nucleotide sequence ID" value="XM_019760289.1"/>
</dbReference>
<protein>
    <submittedName>
        <fullName evidence="3 4">Kelch-like protein 21</fullName>
    </submittedName>
</protein>
<dbReference type="RefSeq" id="XP_019615846.1">
    <property type="nucleotide sequence ID" value="XM_019760287.1"/>
</dbReference>
<dbReference type="PANTHER" id="PTHR46105">
    <property type="entry name" value="AGAP004733-PA"/>
    <property type="match status" value="1"/>
</dbReference>
<evidence type="ECO:0000259" key="1">
    <source>
        <dbReference type="PROSITE" id="PS50097"/>
    </source>
</evidence>
<dbReference type="InterPro" id="IPR050457">
    <property type="entry name" value="ZnFinger_BTB_dom_contain"/>
</dbReference>
<dbReference type="GeneID" id="109463461"/>